<sequence length="172" mass="19635">MPHVSPTHHNRTSTHYHRSYTRQFFLLKQFRPSYLCNPLLHLQPILLPTPRFVLCHLIPTSHHRFCRQIRMPSPTDLSYYSNVKNPQIHSTFEVDESLAHFNPNVQASSSGITQQQLEGFRQHIAAIEATLVTTSNTFVPMYSENPITSFPTLSFSYVSENASPTTLGAIVQ</sequence>
<reference evidence="1" key="1">
    <citation type="submission" date="2023-03" db="UniProtKB">
        <authorList>
            <consortium name="EnsemblPlants"/>
        </authorList>
    </citation>
    <scope>IDENTIFICATION</scope>
</reference>
<accession>A0A9I9DDW9</accession>
<evidence type="ECO:0008006" key="2">
    <source>
        <dbReference type="Google" id="ProtNLM"/>
    </source>
</evidence>
<name>A0A9I9DDW9_CUCME</name>
<organism evidence="1">
    <name type="scientific">Cucumis melo</name>
    <name type="common">Muskmelon</name>
    <dbReference type="NCBI Taxonomy" id="3656"/>
    <lineage>
        <taxon>Eukaryota</taxon>
        <taxon>Viridiplantae</taxon>
        <taxon>Streptophyta</taxon>
        <taxon>Embryophyta</taxon>
        <taxon>Tracheophyta</taxon>
        <taxon>Spermatophyta</taxon>
        <taxon>Magnoliopsida</taxon>
        <taxon>eudicotyledons</taxon>
        <taxon>Gunneridae</taxon>
        <taxon>Pentapetalae</taxon>
        <taxon>rosids</taxon>
        <taxon>fabids</taxon>
        <taxon>Cucurbitales</taxon>
        <taxon>Cucurbitaceae</taxon>
        <taxon>Benincaseae</taxon>
        <taxon>Cucumis</taxon>
    </lineage>
</organism>
<protein>
    <recommendedName>
        <fullName evidence="2">Kirola-like</fullName>
    </recommendedName>
</protein>
<dbReference type="EnsemblPlants" id="MELO3C016669.2.1">
    <property type="protein sequence ID" value="MELO3C016669.2.1"/>
    <property type="gene ID" value="MELO3C016669.2"/>
</dbReference>
<proteinExistence type="predicted"/>
<dbReference type="Gramene" id="MELO3C016669.2.1">
    <property type="protein sequence ID" value="MELO3C016669.2.1"/>
    <property type="gene ID" value="MELO3C016669.2"/>
</dbReference>
<evidence type="ECO:0000313" key="1">
    <source>
        <dbReference type="EnsemblPlants" id="MELO3C016669.2.1"/>
    </source>
</evidence>
<dbReference type="AlphaFoldDB" id="A0A9I9DDW9"/>